<accession>A0A9W6N367</accession>
<keyword evidence="3" id="KW-0456">Lyase</keyword>
<evidence type="ECO:0000256" key="6">
    <source>
        <dbReference type="ARBA" id="ARBA00047628"/>
    </source>
</evidence>
<dbReference type="PIRSF" id="PIRSF015957">
    <property type="entry name" value="UCP015957"/>
    <property type="match status" value="1"/>
</dbReference>
<evidence type="ECO:0000256" key="4">
    <source>
        <dbReference type="ARBA" id="ARBA00023270"/>
    </source>
</evidence>
<keyword evidence="4" id="KW-0704">Schiff base</keyword>
<reference evidence="8" key="2">
    <citation type="submission" date="2023-01" db="EMBL/GenBank/DDBJ databases">
        <authorList>
            <person name="Sun Q."/>
            <person name="Evtushenko L."/>
        </authorList>
    </citation>
    <scope>NUCLEOTIDE SEQUENCE</scope>
    <source>
        <strain evidence="8">VKM B-2555</strain>
    </source>
</reference>
<feature type="active site" description="Proton acceptor" evidence="7">
    <location>
        <position position="90"/>
    </location>
</feature>
<keyword evidence="9" id="KW-1185">Reference proteome</keyword>
<evidence type="ECO:0000313" key="8">
    <source>
        <dbReference type="EMBL" id="GLK75941.1"/>
    </source>
</evidence>
<gene>
    <name evidence="8" type="ORF">GCM10008171_11950</name>
</gene>
<dbReference type="Pfam" id="PF04476">
    <property type="entry name" value="4HFCP_synth"/>
    <property type="match status" value="1"/>
</dbReference>
<comment type="caution">
    <text evidence="8">The sequence shown here is derived from an EMBL/GenBank/DDBJ whole genome shotgun (WGS) entry which is preliminary data.</text>
</comment>
<dbReference type="RefSeq" id="WP_271203871.1">
    <property type="nucleotide sequence ID" value="NZ_BSFK01000005.1"/>
</dbReference>
<dbReference type="InterPro" id="IPR007565">
    <property type="entry name" value="4HFCP_synth"/>
</dbReference>
<evidence type="ECO:0000313" key="9">
    <source>
        <dbReference type="Proteomes" id="UP001143364"/>
    </source>
</evidence>
<dbReference type="EMBL" id="BSFK01000005">
    <property type="protein sequence ID" value="GLK75941.1"/>
    <property type="molecule type" value="Genomic_DNA"/>
</dbReference>
<comment type="function">
    <text evidence="1">Catalyzes the formation of 4-(hydroxymethyl)-2-furancarboxaldehyde phosphate (4-HFC-P) from two molecules of glyceraldehyde-3-P (GA-3-P).</text>
</comment>
<dbReference type="SUPFAM" id="SSF51366">
    <property type="entry name" value="Ribulose-phoshate binding barrel"/>
    <property type="match status" value="1"/>
</dbReference>
<sequence>MTGFLASVATLDEMALARTAGADIVDLKNPAEGALGAWALDDLRDAAALWRGWGDGAPSLSATIGDRPMIPDAVRAAAEAVAETGAPLVKLGVFRDGDAGACFEALRPLSRRAKLIAVFFADQGVDPALVEHAARAGFHGAMIDTADKTAGGLRSHIHTPALGRFVREARALGLLTGLAGSLRRTDVEELAALGPDYLGFRGALCDGGRTGAFSVEAARSLRAALDAQRAA</sequence>
<dbReference type="EC" id="4.2.3.153" evidence="2"/>
<evidence type="ECO:0000256" key="5">
    <source>
        <dbReference type="ARBA" id="ARBA00032523"/>
    </source>
</evidence>
<name>A0A9W6N367_9HYPH</name>
<comment type="catalytic activity">
    <reaction evidence="6">
        <text>2 D-glyceraldehyde 3-phosphate = 4-(hydroxymethyl)-2-furancarboxaldehyde phosphate + phosphate + 2 H2O</text>
        <dbReference type="Rhea" id="RHEA:43536"/>
        <dbReference type="ChEBI" id="CHEBI:15377"/>
        <dbReference type="ChEBI" id="CHEBI:43474"/>
        <dbReference type="ChEBI" id="CHEBI:59776"/>
        <dbReference type="ChEBI" id="CHEBI:83407"/>
        <dbReference type="EC" id="4.2.3.153"/>
    </reaction>
</comment>
<protein>
    <recommendedName>
        <fullName evidence="2">(5-formylfuran-3-yl)methyl phosphate synthase</fullName>
        <ecNumber evidence="2">4.2.3.153</ecNumber>
    </recommendedName>
    <alternativeName>
        <fullName evidence="5">4-(hydroxymethyl)-2-furancarboxaldehyde-phosphate synthase</fullName>
    </alternativeName>
</protein>
<evidence type="ECO:0000256" key="7">
    <source>
        <dbReference type="PIRSR" id="PIRSR015957-1"/>
    </source>
</evidence>
<organism evidence="8 9">
    <name type="scientific">Methylopila jiangsuensis</name>
    <dbReference type="NCBI Taxonomy" id="586230"/>
    <lineage>
        <taxon>Bacteria</taxon>
        <taxon>Pseudomonadati</taxon>
        <taxon>Pseudomonadota</taxon>
        <taxon>Alphaproteobacteria</taxon>
        <taxon>Hyphomicrobiales</taxon>
        <taxon>Methylopilaceae</taxon>
        <taxon>Methylopila</taxon>
    </lineage>
</organism>
<feature type="active site" description="Schiff-base intermediate with substrate" evidence="7">
    <location>
        <position position="28"/>
    </location>
</feature>
<dbReference type="GO" id="GO:0016829">
    <property type="term" value="F:lyase activity"/>
    <property type="evidence" value="ECO:0007669"/>
    <property type="project" value="UniProtKB-KW"/>
</dbReference>
<reference evidence="8" key="1">
    <citation type="journal article" date="2014" name="Int. J. Syst. Evol. Microbiol.">
        <title>Complete genome sequence of Corynebacterium casei LMG S-19264T (=DSM 44701T), isolated from a smear-ripened cheese.</title>
        <authorList>
            <consortium name="US DOE Joint Genome Institute (JGI-PGF)"/>
            <person name="Walter F."/>
            <person name="Albersmeier A."/>
            <person name="Kalinowski J."/>
            <person name="Ruckert C."/>
        </authorList>
    </citation>
    <scope>NUCLEOTIDE SEQUENCE</scope>
    <source>
        <strain evidence="8">VKM B-2555</strain>
    </source>
</reference>
<proteinExistence type="predicted"/>
<evidence type="ECO:0000256" key="1">
    <source>
        <dbReference type="ARBA" id="ARBA00003810"/>
    </source>
</evidence>
<evidence type="ECO:0000256" key="2">
    <source>
        <dbReference type="ARBA" id="ARBA00012553"/>
    </source>
</evidence>
<evidence type="ECO:0000256" key="3">
    <source>
        <dbReference type="ARBA" id="ARBA00023239"/>
    </source>
</evidence>
<dbReference type="AlphaFoldDB" id="A0A9W6N367"/>
<dbReference type="Proteomes" id="UP001143364">
    <property type="component" value="Unassembled WGS sequence"/>
</dbReference>
<dbReference type="InterPro" id="IPR011060">
    <property type="entry name" value="RibuloseP-bd_barrel"/>
</dbReference>